<dbReference type="PANTHER" id="PTHR22916">
    <property type="entry name" value="GLYCOSYLTRANSFERASE"/>
    <property type="match status" value="1"/>
</dbReference>
<evidence type="ECO:0000256" key="1">
    <source>
        <dbReference type="ARBA" id="ARBA00022676"/>
    </source>
</evidence>
<evidence type="ECO:0000259" key="3">
    <source>
        <dbReference type="Pfam" id="PF00535"/>
    </source>
</evidence>
<evidence type="ECO:0000313" key="4">
    <source>
        <dbReference type="EMBL" id="GAA4171611.1"/>
    </source>
</evidence>
<keyword evidence="2" id="KW-0808">Transferase</keyword>
<reference evidence="5" key="1">
    <citation type="journal article" date="2019" name="Int. J. Syst. Evol. Microbiol.">
        <title>The Global Catalogue of Microorganisms (GCM) 10K type strain sequencing project: providing services to taxonomists for standard genome sequencing and annotation.</title>
        <authorList>
            <consortium name="The Broad Institute Genomics Platform"/>
            <consortium name="The Broad Institute Genome Sequencing Center for Infectious Disease"/>
            <person name="Wu L."/>
            <person name="Ma J."/>
        </authorList>
    </citation>
    <scope>NUCLEOTIDE SEQUENCE [LARGE SCALE GENOMIC DNA]</scope>
    <source>
        <strain evidence="5">JCM 16722</strain>
    </source>
</reference>
<gene>
    <name evidence="4" type="ORF">GCM10022218_11920</name>
</gene>
<dbReference type="EMBL" id="BAAAZK010000002">
    <property type="protein sequence ID" value="GAA4171611.1"/>
    <property type="molecule type" value="Genomic_DNA"/>
</dbReference>
<proteinExistence type="predicted"/>
<dbReference type="Pfam" id="PF00535">
    <property type="entry name" value="Glycos_transf_2"/>
    <property type="match status" value="1"/>
</dbReference>
<comment type="caution">
    <text evidence="4">The sequence shown here is derived from an EMBL/GenBank/DDBJ whole genome shotgun (WGS) entry which is preliminary data.</text>
</comment>
<name>A0ABP7ZVT1_9SPHI</name>
<dbReference type="InterPro" id="IPR001173">
    <property type="entry name" value="Glyco_trans_2-like"/>
</dbReference>
<organism evidence="4 5">
    <name type="scientific">Sphingobacterium ginsenosidimutans</name>
    <dbReference type="NCBI Taxonomy" id="687845"/>
    <lineage>
        <taxon>Bacteria</taxon>
        <taxon>Pseudomonadati</taxon>
        <taxon>Bacteroidota</taxon>
        <taxon>Sphingobacteriia</taxon>
        <taxon>Sphingobacteriales</taxon>
        <taxon>Sphingobacteriaceae</taxon>
        <taxon>Sphingobacterium</taxon>
    </lineage>
</organism>
<dbReference type="SUPFAM" id="SSF53448">
    <property type="entry name" value="Nucleotide-diphospho-sugar transferases"/>
    <property type="match status" value="1"/>
</dbReference>
<evidence type="ECO:0000313" key="5">
    <source>
        <dbReference type="Proteomes" id="UP001500167"/>
    </source>
</evidence>
<dbReference type="CDD" id="cd00761">
    <property type="entry name" value="Glyco_tranf_GTA_type"/>
    <property type="match status" value="1"/>
</dbReference>
<evidence type="ECO:0000256" key="2">
    <source>
        <dbReference type="ARBA" id="ARBA00022679"/>
    </source>
</evidence>
<protein>
    <submittedName>
        <fullName evidence="4">Glycosyltransferase family 2 protein</fullName>
    </submittedName>
</protein>
<feature type="domain" description="Glycosyltransferase 2-like" evidence="3">
    <location>
        <begin position="8"/>
        <end position="142"/>
    </location>
</feature>
<dbReference type="Proteomes" id="UP001500167">
    <property type="component" value="Unassembled WGS sequence"/>
</dbReference>
<keyword evidence="5" id="KW-1185">Reference proteome</keyword>
<dbReference type="PANTHER" id="PTHR22916:SF51">
    <property type="entry name" value="GLYCOSYLTRANSFERASE EPSH-RELATED"/>
    <property type="match status" value="1"/>
</dbReference>
<keyword evidence="1" id="KW-0328">Glycosyltransferase</keyword>
<dbReference type="Gene3D" id="3.90.550.10">
    <property type="entry name" value="Spore Coat Polysaccharide Biosynthesis Protein SpsA, Chain A"/>
    <property type="match status" value="1"/>
</dbReference>
<dbReference type="RefSeq" id="WP_346084870.1">
    <property type="nucleotide sequence ID" value="NZ_BAAAZK010000002.1"/>
</dbReference>
<accession>A0ABP7ZVT1</accession>
<sequence length="332" mass="38181">MNSLPLVSIIVPVYNAAATLDRTLSSLQAQTYQSIELIFVNDASTDDSLSKLMEFTDAVLKDSRLKTMVISHPENRGVANARNTALNHATGEFIMYVDADDTIQPEAVASCVKEAQQSGADLVYFHWWLSFHKNGRKMTQPACSTPLEAIQAMMAGKMRWNLWLFMVRRSLYDEHLIRFIPDANMGEDLTVMMKLMVHAQKIVLLDKVFYHYRQDNTTSISKTFSEKHKQEVEMNIKETESYLKASAYADKIGSGVDFLKLNIKLPLLVTGHKADYILWTNWFKSSNPYILKNVSVSLRTRMLQWLAWKKQFWAVRLYNAIVLRMIYGLIYK</sequence>
<dbReference type="InterPro" id="IPR029044">
    <property type="entry name" value="Nucleotide-diphossugar_trans"/>
</dbReference>